<feature type="transmembrane region" description="Helical" evidence="1">
    <location>
        <begin position="20"/>
        <end position="37"/>
    </location>
</feature>
<accession>A0A1B7WZS2</accession>
<reference evidence="2 3" key="1">
    <citation type="submission" date="2015-09" db="EMBL/GenBank/DDBJ databases">
        <title>Aphanizomenon flos-aquae WA102.</title>
        <authorList>
            <person name="Driscoll C."/>
        </authorList>
    </citation>
    <scope>NUCLEOTIDE SEQUENCE [LARGE SCALE GENOMIC DNA]</scope>
    <source>
        <strain evidence="2">WA102</strain>
    </source>
</reference>
<dbReference type="Proteomes" id="UP000092093">
    <property type="component" value="Unassembled WGS sequence"/>
</dbReference>
<protein>
    <recommendedName>
        <fullName evidence="4">ABC transporter permease</fullName>
    </recommendedName>
</protein>
<name>A0A1B7WZS2_APHFL</name>
<proteinExistence type="predicted"/>
<evidence type="ECO:0000313" key="2">
    <source>
        <dbReference type="EMBL" id="OBQ42615.1"/>
    </source>
</evidence>
<keyword evidence="1" id="KW-0472">Membrane</keyword>
<keyword evidence="1" id="KW-1133">Transmembrane helix</keyword>
<organism evidence="2 3">
    <name type="scientific">Aphanizomenon flos-aquae WA102</name>
    <dbReference type="NCBI Taxonomy" id="1710896"/>
    <lineage>
        <taxon>Bacteria</taxon>
        <taxon>Bacillati</taxon>
        <taxon>Cyanobacteriota</taxon>
        <taxon>Cyanophyceae</taxon>
        <taxon>Nostocales</taxon>
        <taxon>Aphanizomenonaceae</taxon>
        <taxon>Aphanizomenon</taxon>
    </lineage>
</organism>
<evidence type="ECO:0008006" key="4">
    <source>
        <dbReference type="Google" id="ProtNLM"/>
    </source>
</evidence>
<gene>
    <name evidence="2" type="ORF">AN484_16705</name>
</gene>
<evidence type="ECO:0000256" key="1">
    <source>
        <dbReference type="SAM" id="Phobius"/>
    </source>
</evidence>
<dbReference type="EMBL" id="LJOW01000095">
    <property type="protein sequence ID" value="OBQ42615.1"/>
    <property type="molecule type" value="Genomic_DNA"/>
</dbReference>
<evidence type="ECO:0000313" key="3">
    <source>
        <dbReference type="Proteomes" id="UP000092093"/>
    </source>
</evidence>
<dbReference type="AlphaFoldDB" id="A0A1B7WZS2"/>
<dbReference type="PATRIC" id="fig|1710896.3.peg.3419"/>
<comment type="caution">
    <text evidence="2">The sequence shown here is derived from an EMBL/GenBank/DDBJ whole genome shotgun (WGS) entry which is preliminary data.</text>
</comment>
<sequence length="92" mass="10826">MKRIISQCIKELSQIKRNRLTLAFLLPFMTLLIFGFATRLESQNIPLIIQDYDHTNLSNSYIENYMLLINLSLKNGQEKTQQEMLLIKVLPR</sequence>
<keyword evidence="1" id="KW-0812">Transmembrane</keyword>